<keyword evidence="3" id="KW-1015">Disulfide bond</keyword>
<keyword evidence="7" id="KW-1185">Reference proteome</keyword>
<dbReference type="Proteomes" id="UP000827549">
    <property type="component" value="Chromosome 2"/>
</dbReference>
<evidence type="ECO:0000313" key="6">
    <source>
        <dbReference type="EMBL" id="WOO78552.1"/>
    </source>
</evidence>
<evidence type="ECO:0000256" key="1">
    <source>
        <dbReference type="ARBA" id="ARBA00007447"/>
    </source>
</evidence>
<dbReference type="Gene3D" id="2.40.70.10">
    <property type="entry name" value="Acid Proteases"/>
    <property type="match status" value="4"/>
</dbReference>
<feature type="domain" description="Peptidase A1" evidence="5">
    <location>
        <begin position="614"/>
        <end position="935"/>
    </location>
</feature>
<accession>A0AAF1BGD9</accession>
<evidence type="ECO:0000256" key="2">
    <source>
        <dbReference type="PIRSR" id="PIRSR601461-1"/>
    </source>
</evidence>
<dbReference type="AlphaFoldDB" id="A0AAF1BGD9"/>
<organism evidence="6 7">
    <name type="scientific">Vanrija pseudolonga</name>
    <dbReference type="NCBI Taxonomy" id="143232"/>
    <lineage>
        <taxon>Eukaryota</taxon>
        <taxon>Fungi</taxon>
        <taxon>Dikarya</taxon>
        <taxon>Basidiomycota</taxon>
        <taxon>Agaricomycotina</taxon>
        <taxon>Tremellomycetes</taxon>
        <taxon>Trichosporonales</taxon>
        <taxon>Trichosporonaceae</taxon>
        <taxon>Vanrija</taxon>
    </lineage>
</organism>
<name>A0AAF1BGD9_9TREE</name>
<feature type="active site" evidence="2">
    <location>
        <position position="832"/>
    </location>
</feature>
<dbReference type="EMBL" id="CP086715">
    <property type="protein sequence ID" value="WOO78552.1"/>
    <property type="molecule type" value="Genomic_DNA"/>
</dbReference>
<dbReference type="InterPro" id="IPR021109">
    <property type="entry name" value="Peptidase_aspartic_dom_sf"/>
</dbReference>
<dbReference type="PANTHER" id="PTHR47966">
    <property type="entry name" value="BETA-SITE APP-CLEAVING ENZYME, ISOFORM A-RELATED"/>
    <property type="match status" value="1"/>
</dbReference>
<reference evidence="6" key="1">
    <citation type="submission" date="2023-10" db="EMBL/GenBank/DDBJ databases">
        <authorList>
            <person name="Noh H."/>
        </authorList>
    </citation>
    <scope>NUCLEOTIDE SEQUENCE</scope>
    <source>
        <strain evidence="6">DUCC4014</strain>
    </source>
</reference>
<dbReference type="GO" id="GO:0006508">
    <property type="term" value="P:proteolysis"/>
    <property type="evidence" value="ECO:0007669"/>
    <property type="project" value="InterPro"/>
</dbReference>
<dbReference type="InterPro" id="IPR033121">
    <property type="entry name" value="PEPTIDASE_A1"/>
</dbReference>
<comment type="similarity">
    <text evidence="1">Belongs to the peptidase A1 family.</text>
</comment>
<dbReference type="PROSITE" id="PS51767">
    <property type="entry name" value="PEPTIDASE_A1"/>
    <property type="match status" value="2"/>
</dbReference>
<dbReference type="GO" id="GO:0004190">
    <property type="term" value="F:aspartic-type endopeptidase activity"/>
    <property type="evidence" value="ECO:0007669"/>
    <property type="project" value="InterPro"/>
</dbReference>
<feature type="disulfide bond" evidence="3">
    <location>
        <begin position="866"/>
        <end position="900"/>
    </location>
</feature>
<feature type="domain" description="Peptidase A1" evidence="5">
    <location>
        <begin position="98"/>
        <end position="432"/>
    </location>
</feature>
<dbReference type="RefSeq" id="XP_062624584.1">
    <property type="nucleotide sequence ID" value="XM_062768600.1"/>
</dbReference>
<keyword evidence="4" id="KW-0732">Signal</keyword>
<dbReference type="GeneID" id="87805349"/>
<evidence type="ECO:0000256" key="4">
    <source>
        <dbReference type="SAM" id="SignalP"/>
    </source>
</evidence>
<dbReference type="Pfam" id="PF00026">
    <property type="entry name" value="Asp"/>
    <property type="match status" value="2"/>
</dbReference>
<evidence type="ECO:0000313" key="7">
    <source>
        <dbReference type="Proteomes" id="UP000827549"/>
    </source>
</evidence>
<feature type="active site" evidence="2">
    <location>
        <position position="632"/>
    </location>
</feature>
<feature type="signal peptide" evidence="4">
    <location>
        <begin position="1"/>
        <end position="18"/>
    </location>
</feature>
<sequence length="942" mass="100390">MVAVWPLALLALAAVSRAADTGPQSFPLRQVSQRENHPDPAVRTAFARDETLYRRIRFASRLGPDERAVLERDVARLARRRRDMQTTPLLDYNFDMGYAVAMSVGTPAQTFDVVADTGSHDLVLYDVVCAAQCSGRPVFDHTKSSTFVNLQQDVYQAYGTGDAKGVFVTDRVVIGGYYVQTQPIALITSSTIVQYMGSGISGIMGFGWPSVDSTQTGDTFKSPTPMWQALAVSSWTDKQFGMWLGRTNVDSAHISNDALVGSVPGMGDLSLGGLNTSLYTGQVSYYDANVQQWWQIALYSYTLNGKEVVLGGGAGVAAVIDSGSTGIMMPQQCAAAFYGAIQGSIAVTDASGNPNGQWAVPCNAKASISFKFGGANQPSWSMSAADALRSYATSQPTMCFGIVQTGDWLLGAAFMKNVYTAFRYQPPQVGFAALAPAYNYQSTNGGGKAGGSGGGSGGGGGGNGAKSHAVRRGALPTFSAVVAMAMLPWFGAAVLSLESRLDDARTMQAGLLLALALVGSSVLAAPTPSPPRHVEAVRSVTLEHAPAPRHLHADSAVRAAFRRDEALRARIKYAPLLDDAERDVLRRDLAAARVARRDGTERVPLTSYMYDTAYLVTISVGTPPQEIQVIPDTGSSDLWVFSDLCTDCGERPVLFHSKNSSSFTFSGKWRNQSYGSGEASEQLAKDTVSLGGWTVEDQDLALFASGDVAAVLRAPIGGIMGLAWRYLAAEHTAPWWQNAGPNWPEPVFGFHFGDRGAAGNLSAHDTTGIVPTKTNAGSLTFGGLDKALYTGDVHYIESTRDWWRITLDGLAVNGHTINVTNVWGDLPSLAVDTGTSGIFLPRQFCEEILDQIPGASASGDDYFMPCDTKAEFELTFDGVKYPFPAQNLVGGKVTGQSNLCDSLLNPAVSQPILGLSFLKSVYTAFRADPPAVGFATLAQAHN</sequence>
<proteinExistence type="inferred from homology"/>
<protein>
    <submittedName>
        <fullName evidence="6">Pepsin A-5</fullName>
    </submittedName>
</protein>
<dbReference type="PANTHER" id="PTHR47966:SF6">
    <property type="entry name" value="PEPTIDASE A1 DOMAIN-CONTAINING PROTEIN"/>
    <property type="match status" value="1"/>
</dbReference>
<evidence type="ECO:0000259" key="5">
    <source>
        <dbReference type="PROSITE" id="PS51767"/>
    </source>
</evidence>
<gene>
    <name evidence="6" type="primary">Pga5</name>
    <name evidence="6" type="ORF">LOC62_02G002099</name>
</gene>
<dbReference type="CDD" id="cd05471">
    <property type="entry name" value="pepsin_like"/>
    <property type="match status" value="2"/>
</dbReference>
<dbReference type="PRINTS" id="PR00792">
    <property type="entry name" value="PEPSIN"/>
</dbReference>
<dbReference type="InterPro" id="IPR034164">
    <property type="entry name" value="Pepsin-like_dom"/>
</dbReference>
<evidence type="ECO:0000256" key="3">
    <source>
        <dbReference type="PIRSR" id="PIRSR601461-2"/>
    </source>
</evidence>
<feature type="chain" id="PRO_5041980318" evidence="4">
    <location>
        <begin position="19"/>
        <end position="942"/>
    </location>
</feature>
<dbReference type="SUPFAM" id="SSF50630">
    <property type="entry name" value="Acid proteases"/>
    <property type="match status" value="2"/>
</dbReference>
<dbReference type="InterPro" id="IPR001461">
    <property type="entry name" value="Aspartic_peptidase_A1"/>
</dbReference>